<evidence type="ECO:0000313" key="2">
    <source>
        <dbReference type="Proteomes" id="UP000034690"/>
    </source>
</evidence>
<dbReference type="EMBL" id="LBWQ01000044">
    <property type="protein sequence ID" value="KKR10805.1"/>
    <property type="molecule type" value="Genomic_DNA"/>
</dbReference>
<dbReference type="AlphaFoldDB" id="A0A0G0QK71"/>
<dbReference type="Proteomes" id="UP000034690">
    <property type="component" value="Unassembled WGS sequence"/>
</dbReference>
<comment type="caution">
    <text evidence="1">The sequence shown here is derived from an EMBL/GenBank/DDBJ whole genome shotgun (WGS) entry which is preliminary data.</text>
</comment>
<organism evidence="1 2">
    <name type="scientific">Candidatus Woesebacteria bacterium GW2011_GWA1_39_21b</name>
    <dbReference type="NCBI Taxonomy" id="1618551"/>
    <lineage>
        <taxon>Bacteria</taxon>
        <taxon>Candidatus Woeseibacteriota</taxon>
    </lineage>
</organism>
<proteinExistence type="predicted"/>
<feature type="non-terminal residue" evidence="1">
    <location>
        <position position="1"/>
    </location>
</feature>
<sequence>LESTENMRKDDERLALIGKGAPDPDLIGEGLVWEK</sequence>
<protein>
    <submittedName>
        <fullName evidence="1">Uncharacterized protein</fullName>
    </submittedName>
</protein>
<accession>A0A0G0QK71</accession>
<evidence type="ECO:0000313" key="1">
    <source>
        <dbReference type="EMBL" id="KKR10805.1"/>
    </source>
</evidence>
<gene>
    <name evidence="1" type="ORF">UT40_C0044G0001</name>
</gene>
<name>A0A0G0QK71_9BACT</name>
<reference evidence="1 2" key="1">
    <citation type="journal article" date="2015" name="Nature">
        <title>rRNA introns, odd ribosomes, and small enigmatic genomes across a large radiation of phyla.</title>
        <authorList>
            <person name="Brown C.T."/>
            <person name="Hug L.A."/>
            <person name="Thomas B.C."/>
            <person name="Sharon I."/>
            <person name="Castelle C.J."/>
            <person name="Singh A."/>
            <person name="Wilkins M.J."/>
            <person name="Williams K.H."/>
            <person name="Banfield J.F."/>
        </authorList>
    </citation>
    <scope>NUCLEOTIDE SEQUENCE [LARGE SCALE GENOMIC DNA]</scope>
</reference>